<dbReference type="GO" id="GO:0016887">
    <property type="term" value="F:ATP hydrolysis activity"/>
    <property type="evidence" value="ECO:0007669"/>
    <property type="project" value="TreeGrafter"/>
</dbReference>
<dbReference type="CDD" id="cd18793">
    <property type="entry name" value="SF2_C_SNF"/>
    <property type="match status" value="1"/>
</dbReference>
<dbReference type="InterPro" id="IPR041150">
    <property type="entry name" value="Cdh1_DBD"/>
</dbReference>
<evidence type="ECO:0000256" key="3">
    <source>
        <dbReference type="ARBA" id="ARBA00022741"/>
    </source>
</evidence>
<evidence type="ECO:0000256" key="8">
    <source>
        <dbReference type="SAM" id="MobiDB-lite"/>
    </source>
</evidence>
<dbReference type="SMART" id="SM00490">
    <property type="entry name" value="HELICc"/>
    <property type="match status" value="1"/>
</dbReference>
<dbReference type="Gene3D" id="6.10.140.1440">
    <property type="match status" value="1"/>
</dbReference>
<evidence type="ECO:0000259" key="9">
    <source>
        <dbReference type="PROSITE" id="PS51192"/>
    </source>
</evidence>
<dbReference type="Pfam" id="PF18196">
    <property type="entry name" value="Cdh1_DBD_1"/>
    <property type="match status" value="1"/>
</dbReference>
<name>A0A4P9ZNE5_9FUNG</name>
<evidence type="ECO:0000313" key="11">
    <source>
        <dbReference type="EMBL" id="RKP34934.1"/>
    </source>
</evidence>
<dbReference type="SUPFAM" id="SSF52540">
    <property type="entry name" value="P-loop containing nucleoside triphosphate hydrolases"/>
    <property type="match status" value="2"/>
</dbReference>
<dbReference type="STRING" id="215637.A0A4P9ZNE5"/>
<dbReference type="Pfam" id="PF00176">
    <property type="entry name" value="SNF2-rel_dom"/>
    <property type="match status" value="1"/>
</dbReference>
<dbReference type="AlphaFoldDB" id="A0A4P9ZNE5"/>
<dbReference type="InterPro" id="IPR001650">
    <property type="entry name" value="Helicase_C-like"/>
</dbReference>
<dbReference type="InterPro" id="IPR014001">
    <property type="entry name" value="Helicase_ATP-bd"/>
</dbReference>
<comment type="similarity">
    <text evidence="2">Belongs to the SNF2/RAD54 helicase family.</text>
</comment>
<feature type="non-terminal residue" evidence="11">
    <location>
        <position position="1"/>
    </location>
</feature>
<feature type="compositionally biased region" description="Basic and acidic residues" evidence="8">
    <location>
        <begin position="814"/>
        <end position="823"/>
    </location>
</feature>
<organism evidence="11 12">
    <name type="scientific">Dimargaris cristalligena</name>
    <dbReference type="NCBI Taxonomy" id="215637"/>
    <lineage>
        <taxon>Eukaryota</taxon>
        <taxon>Fungi</taxon>
        <taxon>Fungi incertae sedis</taxon>
        <taxon>Zoopagomycota</taxon>
        <taxon>Kickxellomycotina</taxon>
        <taxon>Dimargaritomycetes</taxon>
        <taxon>Dimargaritales</taxon>
        <taxon>Dimargaritaceae</taxon>
        <taxon>Dimargaris</taxon>
    </lineage>
</organism>
<keyword evidence="7" id="KW-0539">Nucleus</keyword>
<dbReference type="PANTHER" id="PTHR45623:SF14">
    <property type="entry name" value="CHROMODOMAIN-HELICASE-DNA-BINDING PROTEIN 1"/>
    <property type="match status" value="1"/>
</dbReference>
<feature type="compositionally biased region" description="Low complexity" evidence="8">
    <location>
        <begin position="832"/>
        <end position="848"/>
    </location>
</feature>
<dbReference type="PANTHER" id="PTHR45623">
    <property type="entry name" value="CHROMODOMAIN-HELICASE-DNA-BINDING PROTEIN 3-RELATED-RELATED"/>
    <property type="match status" value="1"/>
</dbReference>
<dbReference type="Pfam" id="PF13907">
    <property type="entry name" value="CHD1-like_C"/>
    <property type="match status" value="1"/>
</dbReference>
<sequence length="969" mass="109914">QTISFISYLFHTQSVFGPHLVVVPLSTIMAWEREFRKWAPDMNVLCYIGDNRSRQAIRQFEFYELATIRQNQPKILFNVVLTTYELVLKDHDFLGSIRWAFMAVDEAHRLKNSQSLLSETLRSFHITNCLLVTGTPLQNSVKELYALCNFLMPDKFTDKEHAYFDFQVADADPDKIRDLHQRLRPYMLRRLKKEVEKSLPQKIERILRVELAPLQMHYYRNILARNYQVLNKGASGGSQMSLLNIVMELKKASNHPFLFPNAEADVGGSPQEQLKGLVRNSGKMVLLDKLLTRLKAGGHRVLIFSQMVRLLDILSDYLSLRNYAHQRLDGSVGSEARKKAIDQFNAPQSHDFVFLLSTRAGGLGINLTAADTVIIFDSDWNPQNDLQAMARAHRIGQTKTVSVYRFISKDTIEEDVIERAKRKMVLEYCIIKRMDTSGQSANSNQYFNKDELSAILKFGASNMFKESDNQKKLDDLDLDDILDRAEHHDTGATPEDGALGLQGDDFLNQFQVADYHVGDDEDGMADWDDIIPEDERRKVDEEAERERLQREEELYWSSRRRRRVVSYAEDGRDARSGAAGSNNGPSGGDPHSLSEKELRSLYKALLKFGNIRTRFDAIVAESELADKERDLLESTYDELIAACEASSSQSKAKRPRSTKKASASNRSATSITFRGVTNIQAPQLLQRIAELECLATQIGPLSNPTRFRLSVSLKPVHNWACSWGQKDDAMLLVGVYLYGFGNWEKIREDSQLGFTKKFFVGPMAKSGPGAPMTPTTHLVRRAEYLLKILQTHVASAKAKKARVALSSRQTTLTGDRRAYDERSSGGPSALARNGSSSRRSNTSSGSNRRSGHERSTSRGRGNANGSVGEPDYSHYDSMDDNDCKERMRAVRHELKKIRKDDPALSTGDKARHIRECIKSIGDHIEKCVQETRNAPGEKLHRHLWAFTTYFWPRPVSPEKLQTIYKKMAE</sequence>
<dbReference type="GO" id="GO:0000785">
    <property type="term" value="C:chromatin"/>
    <property type="evidence" value="ECO:0007669"/>
    <property type="project" value="TreeGrafter"/>
</dbReference>
<dbReference type="GO" id="GO:0003682">
    <property type="term" value="F:chromatin binding"/>
    <property type="evidence" value="ECO:0007669"/>
    <property type="project" value="TreeGrafter"/>
</dbReference>
<dbReference type="GO" id="GO:0003677">
    <property type="term" value="F:DNA binding"/>
    <property type="evidence" value="ECO:0007669"/>
    <property type="project" value="UniProtKB-KW"/>
</dbReference>
<dbReference type="EMBL" id="ML003018">
    <property type="protein sequence ID" value="RKP34934.1"/>
    <property type="molecule type" value="Genomic_DNA"/>
</dbReference>
<evidence type="ECO:0000256" key="5">
    <source>
        <dbReference type="ARBA" id="ARBA00022840"/>
    </source>
</evidence>
<comment type="subcellular location">
    <subcellularLocation>
        <location evidence="1">Nucleus</location>
    </subcellularLocation>
</comment>
<dbReference type="GO" id="GO:0005524">
    <property type="term" value="F:ATP binding"/>
    <property type="evidence" value="ECO:0007669"/>
    <property type="project" value="InterPro"/>
</dbReference>
<dbReference type="PROSITE" id="PS51194">
    <property type="entry name" value="HELICASE_CTER"/>
    <property type="match status" value="1"/>
</dbReference>
<dbReference type="GO" id="GO:0140658">
    <property type="term" value="F:ATP-dependent chromatin remodeler activity"/>
    <property type="evidence" value="ECO:0007669"/>
    <property type="project" value="TreeGrafter"/>
</dbReference>
<keyword evidence="4 11" id="KW-0378">Hydrolase</keyword>
<feature type="region of interest" description="Disordered" evidence="8">
    <location>
        <begin position="799"/>
        <end position="880"/>
    </location>
</feature>
<dbReference type="SMART" id="SM00487">
    <property type="entry name" value="DEXDc"/>
    <property type="match status" value="1"/>
</dbReference>
<dbReference type="GO" id="GO:0005634">
    <property type="term" value="C:nucleus"/>
    <property type="evidence" value="ECO:0007669"/>
    <property type="project" value="UniProtKB-SubCell"/>
</dbReference>
<feature type="compositionally biased region" description="Basic and acidic residues" evidence="8">
    <location>
        <begin position="871"/>
        <end position="880"/>
    </location>
</feature>
<dbReference type="Pfam" id="PF00271">
    <property type="entry name" value="Helicase_C"/>
    <property type="match status" value="1"/>
</dbReference>
<accession>A0A4P9ZNE5</accession>
<protein>
    <submittedName>
        <fullName evidence="11">P-loop containing nucleoside triphosphate hydrolase protein</fullName>
    </submittedName>
</protein>
<reference evidence="12" key="1">
    <citation type="journal article" date="2018" name="Nat. Microbiol.">
        <title>Leveraging single-cell genomics to expand the fungal tree of life.</title>
        <authorList>
            <person name="Ahrendt S.R."/>
            <person name="Quandt C.A."/>
            <person name="Ciobanu D."/>
            <person name="Clum A."/>
            <person name="Salamov A."/>
            <person name="Andreopoulos B."/>
            <person name="Cheng J.F."/>
            <person name="Woyke T."/>
            <person name="Pelin A."/>
            <person name="Henrissat B."/>
            <person name="Reynolds N.K."/>
            <person name="Benny G.L."/>
            <person name="Smith M.E."/>
            <person name="James T.Y."/>
            <person name="Grigoriev I.V."/>
        </authorList>
    </citation>
    <scope>NUCLEOTIDE SEQUENCE [LARGE SCALE GENOMIC DNA]</scope>
    <source>
        <strain evidence="12">RSA 468</strain>
    </source>
</reference>
<gene>
    <name evidence="11" type="ORF">BJ085DRAFT_14532</name>
</gene>
<dbReference type="InterPro" id="IPR027417">
    <property type="entry name" value="P-loop_NTPase"/>
</dbReference>
<evidence type="ECO:0000256" key="7">
    <source>
        <dbReference type="ARBA" id="ARBA00023242"/>
    </source>
</evidence>
<dbReference type="GO" id="GO:0042393">
    <property type="term" value="F:histone binding"/>
    <property type="evidence" value="ECO:0007669"/>
    <property type="project" value="TreeGrafter"/>
</dbReference>
<dbReference type="Pfam" id="PF23588">
    <property type="entry name" value="HTH_CHD1_Hrp3"/>
    <property type="match status" value="1"/>
</dbReference>
<evidence type="ECO:0000313" key="12">
    <source>
        <dbReference type="Proteomes" id="UP000268162"/>
    </source>
</evidence>
<dbReference type="Gene3D" id="3.40.50.10810">
    <property type="entry name" value="Tandem AAA-ATPase domain"/>
    <property type="match status" value="1"/>
</dbReference>
<keyword evidence="3" id="KW-0547">Nucleotide-binding</keyword>
<evidence type="ECO:0000256" key="4">
    <source>
        <dbReference type="ARBA" id="ARBA00022801"/>
    </source>
</evidence>
<dbReference type="InterPro" id="IPR000330">
    <property type="entry name" value="SNF2_N"/>
</dbReference>
<dbReference type="Gene3D" id="3.40.50.300">
    <property type="entry name" value="P-loop containing nucleotide triphosphate hydrolases"/>
    <property type="match status" value="1"/>
</dbReference>
<feature type="domain" description="Helicase ATP-binding" evidence="9">
    <location>
        <begin position="1"/>
        <end position="154"/>
    </location>
</feature>
<dbReference type="Proteomes" id="UP000268162">
    <property type="component" value="Unassembled WGS sequence"/>
</dbReference>
<feature type="domain" description="Helicase C-terminal" evidence="10">
    <location>
        <begin position="286"/>
        <end position="453"/>
    </location>
</feature>
<feature type="region of interest" description="Disordered" evidence="8">
    <location>
        <begin position="567"/>
        <end position="593"/>
    </location>
</feature>
<evidence type="ECO:0000259" key="10">
    <source>
        <dbReference type="PROSITE" id="PS51194"/>
    </source>
</evidence>
<feature type="compositionally biased region" description="Low complexity" evidence="8">
    <location>
        <begin position="576"/>
        <end position="590"/>
    </location>
</feature>
<dbReference type="InterPro" id="IPR049730">
    <property type="entry name" value="SNF2/RAD54-like_C"/>
</dbReference>
<evidence type="ECO:0000256" key="6">
    <source>
        <dbReference type="ARBA" id="ARBA00023125"/>
    </source>
</evidence>
<dbReference type="InterPro" id="IPR056302">
    <property type="entry name" value="CHD1-2/Hrp3_HTH"/>
</dbReference>
<evidence type="ECO:0000256" key="2">
    <source>
        <dbReference type="ARBA" id="ARBA00007025"/>
    </source>
</evidence>
<keyword evidence="6" id="KW-0238">DNA-binding</keyword>
<dbReference type="SMART" id="SM01176">
    <property type="entry name" value="DUF4208"/>
    <property type="match status" value="1"/>
</dbReference>
<dbReference type="Gene3D" id="1.10.10.60">
    <property type="entry name" value="Homeodomain-like"/>
    <property type="match status" value="1"/>
</dbReference>
<keyword evidence="5" id="KW-0067">ATP-binding</keyword>
<proteinExistence type="inferred from homology"/>
<feature type="region of interest" description="Disordered" evidence="8">
    <location>
        <begin position="647"/>
        <end position="666"/>
    </location>
</feature>
<dbReference type="GO" id="GO:0034728">
    <property type="term" value="P:nucleosome organization"/>
    <property type="evidence" value="ECO:0007669"/>
    <property type="project" value="TreeGrafter"/>
</dbReference>
<dbReference type="InterPro" id="IPR038718">
    <property type="entry name" value="SNF2-like_sf"/>
</dbReference>
<dbReference type="PROSITE" id="PS51192">
    <property type="entry name" value="HELICASE_ATP_BIND_1"/>
    <property type="match status" value="1"/>
</dbReference>
<keyword evidence="12" id="KW-1185">Reference proteome</keyword>
<evidence type="ECO:0000256" key="1">
    <source>
        <dbReference type="ARBA" id="ARBA00004123"/>
    </source>
</evidence>
<dbReference type="InterPro" id="IPR025260">
    <property type="entry name" value="CHD1-like_C"/>
</dbReference>